<dbReference type="AlphaFoldDB" id="A0A7W4W168"/>
<feature type="non-terminal residue" evidence="1">
    <location>
        <position position="28"/>
    </location>
</feature>
<dbReference type="Proteomes" id="UP000589626">
    <property type="component" value="Unassembled WGS sequence"/>
</dbReference>
<organism evidence="1 2">
    <name type="scientific">Nocardioides soli</name>
    <dbReference type="NCBI Taxonomy" id="1036020"/>
    <lineage>
        <taxon>Bacteria</taxon>
        <taxon>Bacillati</taxon>
        <taxon>Actinomycetota</taxon>
        <taxon>Actinomycetes</taxon>
        <taxon>Propionibacteriales</taxon>
        <taxon>Nocardioidaceae</taxon>
        <taxon>Nocardioides</taxon>
    </lineage>
</organism>
<reference evidence="1 2" key="1">
    <citation type="submission" date="2020-08" db="EMBL/GenBank/DDBJ databases">
        <title>Sequencing the genomes of 1000 actinobacteria strains.</title>
        <authorList>
            <person name="Klenk H.-P."/>
        </authorList>
    </citation>
    <scope>NUCLEOTIDE SEQUENCE [LARGE SCALE GENOMIC DNA]</scope>
    <source>
        <strain evidence="1 2">DSM 105498</strain>
    </source>
</reference>
<protein>
    <submittedName>
        <fullName evidence="1">Uncharacterized protein</fullName>
    </submittedName>
</protein>
<sequence length="28" mass="3035">MPARYLVPGYRVTDHTAAVPLDHADPDG</sequence>
<evidence type="ECO:0000313" key="1">
    <source>
        <dbReference type="EMBL" id="MBB3045390.1"/>
    </source>
</evidence>
<dbReference type="EMBL" id="JACHWR010000007">
    <property type="protein sequence ID" value="MBB3045390.1"/>
    <property type="molecule type" value="Genomic_DNA"/>
</dbReference>
<proteinExistence type="predicted"/>
<gene>
    <name evidence="1" type="ORF">FHU40_005247</name>
</gene>
<evidence type="ECO:0000313" key="2">
    <source>
        <dbReference type="Proteomes" id="UP000589626"/>
    </source>
</evidence>
<comment type="caution">
    <text evidence="1">The sequence shown here is derived from an EMBL/GenBank/DDBJ whole genome shotgun (WGS) entry which is preliminary data.</text>
</comment>
<name>A0A7W4W168_9ACTN</name>
<keyword evidence="2" id="KW-1185">Reference proteome</keyword>
<accession>A0A7W4W168</accession>